<feature type="domain" description="GPI inositol-deacylase PGAP1-like alpha/beta" evidence="12">
    <location>
        <begin position="164"/>
        <end position="406"/>
    </location>
</feature>
<feature type="transmembrane region" description="Helical" evidence="10">
    <location>
        <begin position="960"/>
        <end position="981"/>
    </location>
</feature>
<dbReference type="InterPro" id="IPR029058">
    <property type="entry name" value="AB_hydrolase_fold"/>
</dbReference>
<dbReference type="EMBL" id="JANBOI010000004">
    <property type="protein sequence ID" value="KAJ1736054.1"/>
    <property type="molecule type" value="Genomic_DNA"/>
</dbReference>
<dbReference type="PANTHER" id="PTHR15495:SF7">
    <property type="entry name" value="GPI INOSITOL-DEACYLASE"/>
    <property type="match status" value="1"/>
</dbReference>
<dbReference type="AlphaFoldDB" id="A0A9W7YIT3"/>
<dbReference type="GO" id="GO:0005789">
    <property type="term" value="C:endoplasmic reticulum membrane"/>
    <property type="evidence" value="ECO:0007669"/>
    <property type="project" value="UniProtKB-SubCell"/>
</dbReference>
<evidence type="ECO:0000256" key="3">
    <source>
        <dbReference type="ARBA" id="ARBA00022448"/>
    </source>
</evidence>
<protein>
    <recommendedName>
        <fullName evidence="10">GPI inositol-deacylase</fullName>
        <ecNumber evidence="10">3.1.-.-</ecNumber>
    </recommendedName>
</protein>
<keyword evidence="6 10" id="KW-0256">Endoplasmic reticulum</keyword>
<dbReference type="GO" id="GO:0006888">
    <property type="term" value="P:endoplasmic reticulum to Golgi vesicle-mediated transport"/>
    <property type="evidence" value="ECO:0007669"/>
    <property type="project" value="TreeGrafter"/>
</dbReference>
<keyword evidence="8 10" id="KW-1133">Transmembrane helix</keyword>
<dbReference type="InterPro" id="IPR056824">
    <property type="entry name" value="PGAP1_TMD"/>
</dbReference>
<feature type="transmembrane region" description="Helical" evidence="10">
    <location>
        <begin position="1093"/>
        <end position="1112"/>
    </location>
</feature>
<keyword evidence="15" id="KW-1185">Reference proteome</keyword>
<dbReference type="Pfam" id="PF25140">
    <property type="entry name" value="PGAP1_TMD"/>
    <property type="match status" value="1"/>
</dbReference>
<feature type="region of interest" description="Disordered" evidence="11">
    <location>
        <begin position="1"/>
        <end position="75"/>
    </location>
</feature>
<comment type="caution">
    <text evidence="14">The sequence shown here is derived from an EMBL/GenBank/DDBJ whole genome shotgun (WGS) entry which is preliminary data.</text>
</comment>
<dbReference type="OrthoDB" id="348976at2759"/>
<evidence type="ECO:0000259" key="13">
    <source>
        <dbReference type="Pfam" id="PF25140"/>
    </source>
</evidence>
<feature type="transmembrane region" description="Helical" evidence="10">
    <location>
        <begin position="1071"/>
        <end position="1087"/>
    </location>
</feature>
<evidence type="ECO:0000313" key="14">
    <source>
        <dbReference type="EMBL" id="KAJ1736054.1"/>
    </source>
</evidence>
<dbReference type="GO" id="GO:0015031">
    <property type="term" value="P:protein transport"/>
    <property type="evidence" value="ECO:0007669"/>
    <property type="project" value="UniProtKB-KW"/>
</dbReference>
<dbReference type="EC" id="3.1.-.-" evidence="10"/>
<dbReference type="InterPro" id="IPR012908">
    <property type="entry name" value="PGAP1-ab_dom-like"/>
</dbReference>
<keyword evidence="3 10" id="KW-0813">Transport</keyword>
<feature type="region of interest" description="Disordered" evidence="11">
    <location>
        <begin position="1122"/>
        <end position="1172"/>
    </location>
</feature>
<dbReference type="InterPro" id="IPR039529">
    <property type="entry name" value="PGAP1/BST1"/>
</dbReference>
<reference evidence="14" key="1">
    <citation type="submission" date="2022-07" db="EMBL/GenBank/DDBJ databases">
        <title>Phylogenomic reconstructions and comparative analyses of Kickxellomycotina fungi.</title>
        <authorList>
            <person name="Reynolds N.K."/>
            <person name="Stajich J.E."/>
            <person name="Barry K."/>
            <person name="Grigoriev I.V."/>
            <person name="Crous P."/>
            <person name="Smith M.E."/>
        </authorList>
    </citation>
    <scope>NUCLEOTIDE SEQUENCE</scope>
    <source>
        <strain evidence="14">BCRC 34381</strain>
    </source>
</reference>
<keyword evidence="4 10" id="KW-0812">Transmembrane</keyword>
<feature type="transmembrane region" description="Helical" evidence="10">
    <location>
        <begin position="933"/>
        <end position="954"/>
    </location>
</feature>
<evidence type="ECO:0000259" key="12">
    <source>
        <dbReference type="Pfam" id="PF07819"/>
    </source>
</evidence>
<keyword evidence="7 10" id="KW-0653">Protein transport</keyword>
<comment type="subcellular location">
    <subcellularLocation>
        <location evidence="1">Endoplasmic reticulum membrane</location>
        <topology evidence="1">Multi-pass membrane protein</topology>
    </subcellularLocation>
</comment>
<evidence type="ECO:0000256" key="10">
    <source>
        <dbReference type="RuleBase" id="RU365011"/>
    </source>
</evidence>
<evidence type="ECO:0000256" key="8">
    <source>
        <dbReference type="ARBA" id="ARBA00022989"/>
    </source>
</evidence>
<evidence type="ECO:0000256" key="5">
    <source>
        <dbReference type="ARBA" id="ARBA00022801"/>
    </source>
</evidence>
<comment type="function">
    <text evidence="10">Involved in inositol deacylation of GPI-anchored proteins which plays important roles in the quality control and ER-associated degradation of GPI-anchored proteins.</text>
</comment>
<keyword evidence="9 10" id="KW-0472">Membrane</keyword>
<evidence type="ECO:0000256" key="2">
    <source>
        <dbReference type="ARBA" id="ARBA00006931"/>
    </source>
</evidence>
<dbReference type="Proteomes" id="UP001143981">
    <property type="component" value="Unassembled WGS sequence"/>
</dbReference>
<name>A0A9W7YIT3_9FUNG</name>
<dbReference type="GO" id="GO:0050185">
    <property type="term" value="F:phosphatidylinositol deacylase activity"/>
    <property type="evidence" value="ECO:0007669"/>
    <property type="project" value="TreeGrafter"/>
</dbReference>
<dbReference type="SUPFAM" id="SSF53474">
    <property type="entry name" value="alpha/beta-Hydrolases"/>
    <property type="match status" value="1"/>
</dbReference>
<organism evidence="14 15">
    <name type="scientific">Coemansia biformis</name>
    <dbReference type="NCBI Taxonomy" id="1286918"/>
    <lineage>
        <taxon>Eukaryota</taxon>
        <taxon>Fungi</taxon>
        <taxon>Fungi incertae sedis</taxon>
        <taxon>Zoopagomycota</taxon>
        <taxon>Kickxellomycotina</taxon>
        <taxon>Kickxellomycetes</taxon>
        <taxon>Kickxellales</taxon>
        <taxon>Kickxellaceae</taxon>
        <taxon>Coemansia</taxon>
    </lineage>
</organism>
<evidence type="ECO:0000256" key="9">
    <source>
        <dbReference type="ARBA" id="ARBA00023136"/>
    </source>
</evidence>
<comment type="similarity">
    <text evidence="2 10">Belongs to the GPI inositol-deacylase family.</text>
</comment>
<evidence type="ECO:0000313" key="15">
    <source>
        <dbReference type="Proteomes" id="UP001143981"/>
    </source>
</evidence>
<evidence type="ECO:0000256" key="4">
    <source>
        <dbReference type="ARBA" id="ARBA00022692"/>
    </source>
</evidence>
<feature type="transmembrane region" description="Helical" evidence="10">
    <location>
        <begin position="92"/>
        <end position="113"/>
    </location>
</feature>
<evidence type="ECO:0000256" key="7">
    <source>
        <dbReference type="ARBA" id="ARBA00022927"/>
    </source>
</evidence>
<evidence type="ECO:0000256" key="1">
    <source>
        <dbReference type="ARBA" id="ARBA00004477"/>
    </source>
</evidence>
<dbReference type="Gene3D" id="3.40.50.1820">
    <property type="entry name" value="alpha/beta hydrolase"/>
    <property type="match status" value="1"/>
</dbReference>
<gene>
    <name evidence="14" type="primary">BST1</name>
    <name evidence="14" type="ORF">LPJ61_000197</name>
</gene>
<proteinExistence type="inferred from homology"/>
<accession>A0A9W7YIT3</accession>
<dbReference type="Pfam" id="PF07819">
    <property type="entry name" value="PGAP1"/>
    <property type="match status" value="1"/>
</dbReference>
<feature type="compositionally biased region" description="Polar residues" evidence="11">
    <location>
        <begin position="1145"/>
        <end position="1154"/>
    </location>
</feature>
<feature type="domain" description="GPI inositol-deacylase transmembrane" evidence="13">
    <location>
        <begin position="810"/>
        <end position="1110"/>
    </location>
</feature>
<dbReference type="PANTHER" id="PTHR15495">
    <property type="entry name" value="NEGATIVE REGULATOR OF VESICLE FORMATION-RELATED"/>
    <property type="match status" value="1"/>
</dbReference>
<evidence type="ECO:0000256" key="6">
    <source>
        <dbReference type="ARBA" id="ARBA00022824"/>
    </source>
</evidence>
<feature type="compositionally biased region" description="Polar residues" evidence="11">
    <location>
        <begin position="1"/>
        <end position="10"/>
    </location>
</feature>
<keyword evidence="5 10" id="KW-0378">Hydrolase</keyword>
<sequence>MSGTATTAASEWQARAREKSGGASGSCSSRPAARTPPVAGLEGQFRIPRNGGATDGPRGGDGGRGDSEQPARQGSPDACPAACSLGWCAQAWTLRVVLLSVLIGALAALSYFTGQVDVASCAMSYSRPQYLEQTEFGQSWTRYSTKYKLFLYREGGFDRHMNPSRVPVLFIPGNAGSHKQVRSIASATSSAFVDFVGKNPDAAAERGQIGYDFFTMSLNEELTALHGYSILEQADFVNDAIRYILSLYPKSRARHAQAAGGATLALPTSVAIIGHSMGGVVARTAFTLPSYIAGSVQAIFTLSTPHNNPTASLECHVSDVYDRVNRFWRHGFRNGTLGDVSLVSLAGGSLDAMINSDYAYVGDIAPPRNALSVLSSGVNDVWLSVDHQSVLWCYQMARKFAAMIVQVLDARRPSQLLPLDERMDIMRRQLYSSIDDGFAASRPQIARTTATESYRYVHLAASTTLTLSPTDVAALLSASDVRPRKARAMHLLPLDGQAAGARPVLQLLYDPRLFTAHHDEVELAQFQPALLGCNRRASQGTPDAAPGVICETVPMPEVAKLPLRRRSDDRSAPVNSLHYLEAPLAVVERFEYLGLEIPADATAEGFLQAAVVDAPKQLEWSPGHRRLALPTTIRVPASGDALGMRTRIRLAVPENPLIVFRATITAQHSAPEAESQPPRFHPVVRQSDGRRFESKFWYDERVADIAIHGRGVYFSDESLAGAGEDGRAAGAQWDGLYIDIWADTAAVSGLDVTLRINWYSSLNRMVKRYDMALLALSFVWACLVMAHQLWTWNAGAAAESAADAGEPPVFPSCLSSIERLIRNGTLAAMLVAGLLTPVAQELVAWTMRDTWSPEVMLWWNNLFMGVRGSGWTLCLAPVLLVVISLGFVVLQALVLAAICKLVARMVVRSSRAASSADVAAASAECPKQQPADLLARALLATLAFVVLVSTLVPYQFAFLVIYMAQLITVVQTVSSAYLAAASGTRQRMHAAAALQSLANYQLGLLLFWTSGLPYCAPELLVWVRNLSVLWFEDAPADHNLANVAGYFALRLLASYRVVPRLSGRTAWLPRMLVYTVIGLSIAYAWLFGTRKPYVLYTVANAISALLVAVHVLDGPLRRIAAAGKRTPTPPSPDTASPTELPPASLSANNRSAQETARLASGTPKSQLDRKLR</sequence>
<evidence type="ECO:0000256" key="11">
    <source>
        <dbReference type="SAM" id="MobiDB-lite"/>
    </source>
</evidence>
<dbReference type="GO" id="GO:0006505">
    <property type="term" value="P:GPI anchor metabolic process"/>
    <property type="evidence" value="ECO:0007669"/>
    <property type="project" value="TreeGrafter"/>
</dbReference>
<feature type="transmembrane region" description="Helical" evidence="10">
    <location>
        <begin position="870"/>
        <end position="903"/>
    </location>
</feature>